<keyword evidence="3" id="KW-1185">Reference proteome</keyword>
<evidence type="ECO:0000313" key="2">
    <source>
        <dbReference type="EMBL" id="NMO16696.1"/>
    </source>
</evidence>
<dbReference type="Proteomes" id="UP000518300">
    <property type="component" value="Unassembled WGS sequence"/>
</dbReference>
<evidence type="ECO:0000256" key="1">
    <source>
        <dbReference type="SAM" id="MobiDB-lite"/>
    </source>
</evidence>
<evidence type="ECO:0000313" key="3">
    <source>
        <dbReference type="Proteomes" id="UP000518300"/>
    </source>
</evidence>
<comment type="caution">
    <text evidence="2">The sequence shown here is derived from an EMBL/GenBank/DDBJ whole genome shotgun (WGS) entry which is preliminary data.</text>
</comment>
<gene>
    <name evidence="2" type="ORF">HG543_17780</name>
</gene>
<dbReference type="RefSeq" id="WP_169345986.1">
    <property type="nucleotide sequence ID" value="NZ_JABBJJ010000075.1"/>
</dbReference>
<organism evidence="2 3">
    <name type="scientific">Pyxidicoccus fallax</name>
    <dbReference type="NCBI Taxonomy" id="394095"/>
    <lineage>
        <taxon>Bacteria</taxon>
        <taxon>Pseudomonadati</taxon>
        <taxon>Myxococcota</taxon>
        <taxon>Myxococcia</taxon>
        <taxon>Myxococcales</taxon>
        <taxon>Cystobacterineae</taxon>
        <taxon>Myxococcaceae</taxon>
        <taxon>Pyxidicoccus</taxon>
    </lineage>
</organism>
<sequence length="192" mass="19982">MAAPLVLHEEGTRAERVDGHAASRRMAVPCGRAVTPHRADDGATRMERADGHAASRVTAAPRPGQMRGMRRLMGMLMVAGLLAGCAGTEETGLTYAELSERTAEARCTYAETCSGSTTPHAECVAAIREYYAAAGPELDRAAAGAKSGCVQCMRTLVAELEASLASSCQRPVDEARVVAMCGENDAACVGAP</sequence>
<feature type="region of interest" description="Disordered" evidence="1">
    <location>
        <begin position="35"/>
        <end position="59"/>
    </location>
</feature>
<name>A0A848LE25_9BACT</name>
<dbReference type="AlphaFoldDB" id="A0A848LE25"/>
<dbReference type="EMBL" id="JABBJJ010000075">
    <property type="protein sequence ID" value="NMO16696.1"/>
    <property type="molecule type" value="Genomic_DNA"/>
</dbReference>
<protein>
    <submittedName>
        <fullName evidence="2">Uncharacterized protein</fullName>
    </submittedName>
</protein>
<feature type="compositionally biased region" description="Basic and acidic residues" evidence="1">
    <location>
        <begin position="37"/>
        <end position="53"/>
    </location>
</feature>
<accession>A0A848LE25</accession>
<proteinExistence type="predicted"/>
<reference evidence="2 3" key="1">
    <citation type="submission" date="2020-04" db="EMBL/GenBank/DDBJ databases">
        <title>Draft genome of Pyxidicoccus fallax type strain.</title>
        <authorList>
            <person name="Whitworth D.E."/>
        </authorList>
    </citation>
    <scope>NUCLEOTIDE SEQUENCE [LARGE SCALE GENOMIC DNA]</scope>
    <source>
        <strain evidence="2 3">DSM 14698</strain>
    </source>
</reference>